<name>A0A1R3IFV3_COCAP</name>
<comment type="similarity">
    <text evidence="2 5">Belongs to the RRS1 family.</text>
</comment>
<dbReference type="Gramene" id="OMO81454">
    <property type="protein sequence ID" value="OMO81454"/>
    <property type="gene ID" value="CCACVL1_12410"/>
</dbReference>
<protein>
    <recommendedName>
        <fullName evidence="5">Ribosome biogenesis regulatory protein</fullName>
    </recommendedName>
</protein>
<keyword evidence="3 5" id="KW-0690">Ribosome biogenesis</keyword>
<dbReference type="AlphaFoldDB" id="A0A1R3IFV3"/>
<dbReference type="GO" id="GO:0042254">
    <property type="term" value="P:ribosome biogenesis"/>
    <property type="evidence" value="ECO:0007669"/>
    <property type="project" value="UniProtKB-KW"/>
</dbReference>
<dbReference type="GO" id="GO:0005634">
    <property type="term" value="C:nucleus"/>
    <property type="evidence" value="ECO:0007669"/>
    <property type="project" value="UniProtKB-SubCell"/>
</dbReference>
<gene>
    <name evidence="6" type="ORF">CCACVL1_12410</name>
</gene>
<evidence type="ECO:0000313" key="6">
    <source>
        <dbReference type="EMBL" id="OMO81454.1"/>
    </source>
</evidence>
<evidence type="ECO:0000256" key="4">
    <source>
        <dbReference type="ARBA" id="ARBA00023242"/>
    </source>
</evidence>
<dbReference type="Pfam" id="PF04939">
    <property type="entry name" value="RRS1"/>
    <property type="match status" value="1"/>
</dbReference>
<evidence type="ECO:0000256" key="3">
    <source>
        <dbReference type="ARBA" id="ARBA00022517"/>
    </source>
</evidence>
<feature type="non-terminal residue" evidence="6">
    <location>
        <position position="107"/>
    </location>
</feature>
<proteinExistence type="inferred from homology"/>
<dbReference type="EMBL" id="AWWV01010150">
    <property type="protein sequence ID" value="OMO81454.1"/>
    <property type="molecule type" value="Genomic_DNA"/>
</dbReference>
<organism evidence="6 7">
    <name type="scientific">Corchorus capsularis</name>
    <name type="common">Jute</name>
    <dbReference type="NCBI Taxonomy" id="210143"/>
    <lineage>
        <taxon>Eukaryota</taxon>
        <taxon>Viridiplantae</taxon>
        <taxon>Streptophyta</taxon>
        <taxon>Embryophyta</taxon>
        <taxon>Tracheophyta</taxon>
        <taxon>Spermatophyta</taxon>
        <taxon>Magnoliopsida</taxon>
        <taxon>eudicotyledons</taxon>
        <taxon>Gunneridae</taxon>
        <taxon>Pentapetalae</taxon>
        <taxon>rosids</taxon>
        <taxon>malvids</taxon>
        <taxon>Malvales</taxon>
        <taxon>Malvaceae</taxon>
        <taxon>Grewioideae</taxon>
        <taxon>Apeibeae</taxon>
        <taxon>Corchorus</taxon>
    </lineage>
</organism>
<evidence type="ECO:0000256" key="5">
    <source>
        <dbReference type="RuleBase" id="RU364132"/>
    </source>
</evidence>
<dbReference type="InterPro" id="IPR007023">
    <property type="entry name" value="Ribosom_reg"/>
</dbReference>
<dbReference type="Proteomes" id="UP000188268">
    <property type="component" value="Unassembled WGS sequence"/>
</dbReference>
<comment type="subcellular location">
    <subcellularLocation>
        <location evidence="1 5">Nucleus</location>
    </subcellularLocation>
</comment>
<dbReference type="OrthoDB" id="1932975at2759"/>
<reference evidence="6 7" key="1">
    <citation type="submission" date="2013-09" db="EMBL/GenBank/DDBJ databases">
        <title>Corchorus capsularis genome sequencing.</title>
        <authorList>
            <person name="Alam M."/>
            <person name="Haque M.S."/>
            <person name="Islam M.S."/>
            <person name="Emdad E.M."/>
            <person name="Islam M.M."/>
            <person name="Ahmed B."/>
            <person name="Halim A."/>
            <person name="Hossen Q.M.M."/>
            <person name="Hossain M.Z."/>
            <person name="Ahmed R."/>
            <person name="Khan M.M."/>
            <person name="Islam R."/>
            <person name="Rashid M.M."/>
            <person name="Khan S.A."/>
            <person name="Rahman M.S."/>
            <person name="Alam M."/>
        </authorList>
    </citation>
    <scope>NUCLEOTIDE SEQUENCE [LARGE SCALE GENOMIC DNA]</scope>
    <source>
        <strain evidence="7">cv. CVL-1</strain>
        <tissue evidence="6">Whole seedling</tissue>
    </source>
</reference>
<dbReference type="STRING" id="210143.A0A1R3IFV3"/>
<evidence type="ECO:0000313" key="7">
    <source>
        <dbReference type="Proteomes" id="UP000188268"/>
    </source>
</evidence>
<comment type="caution">
    <text evidence="6">The sequence shown here is derived from an EMBL/GenBank/DDBJ whole genome shotgun (WGS) entry which is preliminary data.</text>
</comment>
<sequence length="107" mass="12483">MRLGNDSKERSYCVPIVIENERNEKRKSLKPFASEGLPPTKWEEFAKKKGIKNRKKDKVLWDEQTGTWKRRFGYDCVNDNKDVPIIDAKMTDEPGDSVMCLMSHDAY</sequence>
<evidence type="ECO:0000256" key="2">
    <source>
        <dbReference type="ARBA" id="ARBA00010077"/>
    </source>
</evidence>
<keyword evidence="4 5" id="KW-0539">Nucleus</keyword>
<comment type="function">
    <text evidence="5">Involved in ribosomal large subunit assembly.</text>
</comment>
<keyword evidence="7" id="KW-1185">Reference proteome</keyword>
<accession>A0A1R3IFV3</accession>
<evidence type="ECO:0000256" key="1">
    <source>
        <dbReference type="ARBA" id="ARBA00004123"/>
    </source>
</evidence>